<dbReference type="GO" id="GO:0004672">
    <property type="term" value="F:protein kinase activity"/>
    <property type="evidence" value="ECO:0007669"/>
    <property type="project" value="InterPro"/>
</dbReference>
<feature type="domain" description="Protein kinase" evidence="1">
    <location>
        <begin position="1"/>
        <end position="102"/>
    </location>
</feature>
<proteinExistence type="predicted"/>
<sequence length="102" mass="11532">MTWCLTSGHIAHEDAFKIGVLHRDVSAGNIIIFLGHGLLIDWDLAKSVDSKGPRQIMCTGTWQFMSVELIYDRKAPHTFRDDLESTFYVLLWTAVMFASSSL</sequence>
<dbReference type="SUPFAM" id="SSF56112">
    <property type="entry name" value="Protein kinase-like (PK-like)"/>
    <property type="match status" value="1"/>
</dbReference>
<dbReference type="EMBL" id="KN839902">
    <property type="protein sequence ID" value="KIJ58972.1"/>
    <property type="molecule type" value="Genomic_DNA"/>
</dbReference>
<dbReference type="InterPro" id="IPR000719">
    <property type="entry name" value="Prot_kinase_dom"/>
</dbReference>
<dbReference type="GO" id="GO:0005524">
    <property type="term" value="F:ATP binding"/>
    <property type="evidence" value="ECO:0007669"/>
    <property type="project" value="InterPro"/>
</dbReference>
<dbReference type="InterPro" id="IPR008266">
    <property type="entry name" value="Tyr_kinase_AS"/>
</dbReference>
<name>A0A0C9W8G2_9AGAM</name>
<evidence type="ECO:0000259" key="1">
    <source>
        <dbReference type="PROSITE" id="PS50011"/>
    </source>
</evidence>
<gene>
    <name evidence="2" type="ORF">HYDPIDRAFT_101636</name>
</gene>
<dbReference type="HOGENOM" id="CLU_138921_1_0_1"/>
<organism evidence="2 3">
    <name type="scientific">Hydnomerulius pinastri MD-312</name>
    <dbReference type="NCBI Taxonomy" id="994086"/>
    <lineage>
        <taxon>Eukaryota</taxon>
        <taxon>Fungi</taxon>
        <taxon>Dikarya</taxon>
        <taxon>Basidiomycota</taxon>
        <taxon>Agaricomycotina</taxon>
        <taxon>Agaricomycetes</taxon>
        <taxon>Agaricomycetidae</taxon>
        <taxon>Boletales</taxon>
        <taxon>Boletales incertae sedis</taxon>
        <taxon>Leucogyrophana</taxon>
    </lineage>
</organism>
<feature type="non-terminal residue" evidence="2">
    <location>
        <position position="102"/>
    </location>
</feature>
<accession>A0A0C9W8G2</accession>
<dbReference type="PANTHER" id="PTHR38248:SF2">
    <property type="entry name" value="FUNK1 11"/>
    <property type="match status" value="1"/>
</dbReference>
<dbReference type="AlphaFoldDB" id="A0A0C9W8G2"/>
<dbReference type="InterPro" id="IPR040976">
    <property type="entry name" value="Pkinase_fungal"/>
</dbReference>
<dbReference type="PANTHER" id="PTHR38248">
    <property type="entry name" value="FUNK1 6"/>
    <property type="match status" value="1"/>
</dbReference>
<dbReference type="PROSITE" id="PS00109">
    <property type="entry name" value="PROTEIN_KINASE_TYR"/>
    <property type="match status" value="1"/>
</dbReference>
<keyword evidence="3" id="KW-1185">Reference proteome</keyword>
<dbReference type="Proteomes" id="UP000053820">
    <property type="component" value="Unassembled WGS sequence"/>
</dbReference>
<evidence type="ECO:0000313" key="2">
    <source>
        <dbReference type="EMBL" id="KIJ58972.1"/>
    </source>
</evidence>
<dbReference type="PROSITE" id="PS50011">
    <property type="entry name" value="PROTEIN_KINASE_DOM"/>
    <property type="match status" value="1"/>
</dbReference>
<evidence type="ECO:0000313" key="3">
    <source>
        <dbReference type="Proteomes" id="UP000053820"/>
    </source>
</evidence>
<dbReference type="InterPro" id="IPR011009">
    <property type="entry name" value="Kinase-like_dom_sf"/>
</dbReference>
<protein>
    <recommendedName>
        <fullName evidence="1">Protein kinase domain-containing protein</fullName>
    </recommendedName>
</protein>
<dbReference type="Pfam" id="PF17667">
    <property type="entry name" value="Pkinase_fungal"/>
    <property type="match status" value="1"/>
</dbReference>
<reference evidence="2 3" key="1">
    <citation type="submission" date="2014-04" db="EMBL/GenBank/DDBJ databases">
        <title>Evolutionary Origins and Diversification of the Mycorrhizal Mutualists.</title>
        <authorList>
            <consortium name="DOE Joint Genome Institute"/>
            <consortium name="Mycorrhizal Genomics Consortium"/>
            <person name="Kohler A."/>
            <person name="Kuo A."/>
            <person name="Nagy L.G."/>
            <person name="Floudas D."/>
            <person name="Copeland A."/>
            <person name="Barry K.W."/>
            <person name="Cichocki N."/>
            <person name="Veneault-Fourrey C."/>
            <person name="LaButti K."/>
            <person name="Lindquist E.A."/>
            <person name="Lipzen A."/>
            <person name="Lundell T."/>
            <person name="Morin E."/>
            <person name="Murat C."/>
            <person name="Riley R."/>
            <person name="Ohm R."/>
            <person name="Sun H."/>
            <person name="Tunlid A."/>
            <person name="Henrissat B."/>
            <person name="Grigoriev I.V."/>
            <person name="Hibbett D.S."/>
            <person name="Martin F."/>
        </authorList>
    </citation>
    <scope>NUCLEOTIDE SEQUENCE [LARGE SCALE GENOMIC DNA]</scope>
    <source>
        <strain evidence="2 3">MD-312</strain>
    </source>
</reference>
<dbReference type="OrthoDB" id="2747778at2759"/>
<dbReference type="Gene3D" id="1.10.510.10">
    <property type="entry name" value="Transferase(Phosphotransferase) domain 1"/>
    <property type="match status" value="1"/>
</dbReference>